<dbReference type="EMBL" id="JAWDJT010000002">
    <property type="protein sequence ID" value="MDU0369543.1"/>
    <property type="molecule type" value="Genomic_DNA"/>
</dbReference>
<proteinExistence type="predicted"/>
<keyword evidence="2" id="KW-0238">DNA-binding</keyword>
<name>A0ABU3TDW5_9BACT</name>
<reference evidence="2 3" key="1">
    <citation type="submission" date="2023-10" db="EMBL/GenBank/DDBJ databases">
        <title>Hymenobacter endophyticus sp. nov., an isolate from the leaf tissues of wheat.</title>
        <authorList>
            <person name="Dai Y."/>
        </authorList>
    </citation>
    <scope>NUCLEOTIDE SEQUENCE [LARGE SCALE GENOMIC DNA]</scope>
    <source>
        <strain evidence="2 3">ZK17L-C2</strain>
    </source>
</reference>
<organism evidence="2 3">
    <name type="scientific">Hymenobacter endophyticus</name>
    <dbReference type="NCBI Taxonomy" id="3076335"/>
    <lineage>
        <taxon>Bacteria</taxon>
        <taxon>Pseudomonadati</taxon>
        <taxon>Bacteroidota</taxon>
        <taxon>Cytophagia</taxon>
        <taxon>Cytophagales</taxon>
        <taxon>Hymenobacteraceae</taxon>
        <taxon>Hymenobacter</taxon>
    </lineage>
</organism>
<gene>
    <name evidence="2" type="ORF">ROI90_03980</name>
</gene>
<sequence length="96" mass="10883">MQTVVLIPEPEWKQILGRLEKLETAEQHRASAAEAPPDEVLPTEQAAAYIGLCAEALRRARRLGRIPGVRLNDKDWGFRRSALDAYPRRYHRPAAP</sequence>
<keyword evidence="3" id="KW-1185">Reference proteome</keyword>
<protein>
    <submittedName>
        <fullName evidence="2">DNA-binding protein</fullName>
    </submittedName>
</protein>
<evidence type="ECO:0000259" key="1">
    <source>
        <dbReference type="Pfam" id="PF12728"/>
    </source>
</evidence>
<dbReference type="InterPro" id="IPR041657">
    <property type="entry name" value="HTH_17"/>
</dbReference>
<dbReference type="Proteomes" id="UP001250698">
    <property type="component" value="Unassembled WGS sequence"/>
</dbReference>
<evidence type="ECO:0000313" key="2">
    <source>
        <dbReference type="EMBL" id="MDU0369543.1"/>
    </source>
</evidence>
<dbReference type="GO" id="GO:0003677">
    <property type="term" value="F:DNA binding"/>
    <property type="evidence" value="ECO:0007669"/>
    <property type="project" value="UniProtKB-KW"/>
</dbReference>
<comment type="caution">
    <text evidence="2">The sequence shown here is derived from an EMBL/GenBank/DDBJ whole genome shotgun (WGS) entry which is preliminary data.</text>
</comment>
<dbReference type="Pfam" id="PF12728">
    <property type="entry name" value="HTH_17"/>
    <property type="match status" value="1"/>
</dbReference>
<feature type="domain" description="Helix-turn-helix" evidence="1">
    <location>
        <begin position="43"/>
        <end position="86"/>
    </location>
</feature>
<dbReference type="RefSeq" id="WP_315997035.1">
    <property type="nucleotide sequence ID" value="NZ_JAWDJT010000002.1"/>
</dbReference>
<evidence type="ECO:0000313" key="3">
    <source>
        <dbReference type="Proteomes" id="UP001250698"/>
    </source>
</evidence>
<accession>A0ABU3TDW5</accession>